<dbReference type="NCBIfam" id="TIGR04056">
    <property type="entry name" value="OMP_RagA_SusC"/>
    <property type="match status" value="1"/>
</dbReference>
<dbReference type="InterPro" id="IPR023996">
    <property type="entry name" value="TonB-dep_OMP_SusC/RagA"/>
</dbReference>
<dbReference type="Gene3D" id="3.55.50.30">
    <property type="match status" value="1"/>
</dbReference>
<dbReference type="Pfam" id="PF07715">
    <property type="entry name" value="Plug"/>
    <property type="match status" value="1"/>
</dbReference>
<dbReference type="AlphaFoldDB" id="A0A1G7NBD8"/>
<dbReference type="SMART" id="SM00965">
    <property type="entry name" value="STN"/>
    <property type="match status" value="1"/>
</dbReference>
<evidence type="ECO:0000256" key="6">
    <source>
        <dbReference type="ARBA" id="ARBA00023237"/>
    </source>
</evidence>
<dbReference type="InterPro" id="IPR036942">
    <property type="entry name" value="Beta-barrel_TonB_sf"/>
</dbReference>
<evidence type="ECO:0000256" key="3">
    <source>
        <dbReference type="ARBA" id="ARBA00022452"/>
    </source>
</evidence>
<dbReference type="InterPro" id="IPR008969">
    <property type="entry name" value="CarboxyPept-like_regulatory"/>
</dbReference>
<dbReference type="Pfam" id="PF13715">
    <property type="entry name" value="CarbopepD_reg_2"/>
    <property type="match status" value="1"/>
</dbReference>
<dbReference type="Gene3D" id="2.40.170.20">
    <property type="entry name" value="TonB-dependent receptor, beta-barrel domain"/>
    <property type="match status" value="1"/>
</dbReference>
<keyword evidence="5 7" id="KW-0472">Membrane</keyword>
<comment type="similarity">
    <text evidence="7">Belongs to the TonB-dependent receptor family.</text>
</comment>
<evidence type="ECO:0000256" key="2">
    <source>
        <dbReference type="ARBA" id="ARBA00022448"/>
    </source>
</evidence>
<reference evidence="9 10" key="1">
    <citation type="submission" date="2016-10" db="EMBL/GenBank/DDBJ databases">
        <authorList>
            <person name="de Groot N.N."/>
        </authorList>
    </citation>
    <scope>NUCLEOTIDE SEQUENCE [LARGE SCALE GENOMIC DNA]</scope>
    <source>
        <strain evidence="9 10">47C3B</strain>
    </source>
</reference>
<dbReference type="SUPFAM" id="SSF49464">
    <property type="entry name" value="Carboxypeptidase regulatory domain-like"/>
    <property type="match status" value="1"/>
</dbReference>
<dbReference type="GO" id="GO:0009279">
    <property type="term" value="C:cell outer membrane"/>
    <property type="evidence" value="ECO:0007669"/>
    <property type="project" value="UniProtKB-SubCell"/>
</dbReference>
<evidence type="ECO:0000256" key="5">
    <source>
        <dbReference type="ARBA" id="ARBA00023136"/>
    </source>
</evidence>
<dbReference type="InterPro" id="IPR023997">
    <property type="entry name" value="TonB-dep_OMP_SusC/RagA_CS"/>
</dbReference>
<keyword evidence="10" id="KW-1185">Reference proteome</keyword>
<dbReference type="EMBL" id="FNAI01000025">
    <property type="protein sequence ID" value="SDF70679.1"/>
    <property type="molecule type" value="Genomic_DNA"/>
</dbReference>
<organism evidence="9 10">
    <name type="scientific">Mucilaginibacter pineti</name>
    <dbReference type="NCBI Taxonomy" id="1391627"/>
    <lineage>
        <taxon>Bacteria</taxon>
        <taxon>Pseudomonadati</taxon>
        <taxon>Bacteroidota</taxon>
        <taxon>Sphingobacteriia</taxon>
        <taxon>Sphingobacteriales</taxon>
        <taxon>Sphingobacteriaceae</taxon>
        <taxon>Mucilaginibacter</taxon>
    </lineage>
</organism>
<dbReference type="Gene3D" id="2.170.130.10">
    <property type="entry name" value="TonB-dependent receptor, plug domain"/>
    <property type="match status" value="1"/>
</dbReference>
<evidence type="ECO:0000256" key="1">
    <source>
        <dbReference type="ARBA" id="ARBA00004571"/>
    </source>
</evidence>
<keyword evidence="3 7" id="KW-1134">Transmembrane beta strand</keyword>
<dbReference type="OrthoDB" id="9768177at2"/>
<dbReference type="Proteomes" id="UP000199072">
    <property type="component" value="Unassembled WGS sequence"/>
</dbReference>
<gene>
    <name evidence="9" type="ORF">SAMN05216464_12539</name>
</gene>
<proteinExistence type="inferred from homology"/>
<dbReference type="SUPFAM" id="SSF56935">
    <property type="entry name" value="Porins"/>
    <property type="match status" value="1"/>
</dbReference>
<name>A0A1G7NBD8_9SPHI</name>
<dbReference type="RefSeq" id="WP_091157304.1">
    <property type="nucleotide sequence ID" value="NZ_FNAI01000025.1"/>
</dbReference>
<accession>A0A1G7NBD8</accession>
<dbReference type="STRING" id="1391627.SAMN05216464_12539"/>
<comment type="subcellular location">
    <subcellularLocation>
        <location evidence="1 7">Cell outer membrane</location>
        <topology evidence="1 7">Multi-pass membrane protein</topology>
    </subcellularLocation>
</comment>
<dbReference type="InterPro" id="IPR011662">
    <property type="entry name" value="Secretin/TonB_short_N"/>
</dbReference>
<keyword evidence="4 7" id="KW-0812">Transmembrane</keyword>
<dbReference type="NCBIfam" id="TIGR04057">
    <property type="entry name" value="SusC_RagA_signa"/>
    <property type="match status" value="1"/>
</dbReference>
<evidence type="ECO:0000259" key="8">
    <source>
        <dbReference type="SMART" id="SM00965"/>
    </source>
</evidence>
<evidence type="ECO:0000313" key="10">
    <source>
        <dbReference type="Proteomes" id="UP000199072"/>
    </source>
</evidence>
<sequence length="1125" mass="123127">MKLNAFTKAMPNAWLPKRFLINGSLKRQIAKTMKLTTLLLIVALMQVSAKGFSQKINLNATNVPLEKVLHNIESQTGYVFFFDSKLVKQNVSVKVSDASITDALTACLKGSSLTFQIADKTIFIRKKKEQVPAPNVAPVDKTIKGSVVDTTGTTIPGATIKVKNSGLSVMTDGRGEFTLTVPDNAVLVISSIGFESREVFVPADGQLRVVLHQSVSKLDEVQVIAYGTTTHRLSTGDITTVKAAEIENQPVSNPMAALQGRVAGLVITQTSGVAGSAFKIQLRGQSSLDRTLSQTNPLFIIDGVPFESGNSISNQINSAANNPVSVSSGGLSPLNSINPQDIESIDVLKDADATAIYGSRGANGVILITTKKGKPGRTVVNINANSGVSKVSRTMDMLNTQQYVQIRKEALANDGLVPSTNPSDPGYAPDITLWDTSRYTDFKKLLIGNTAKYTNIQGSISGGNNNTQFRIGGNYHRETTVYSDNFADKIGSFNVNLNHTSLNGKFNLQFSSIFSSDNNQLPATDLTKFVNLPPNLLLYNNAGNLNWQDNGVTFASLNLTNPLAVFNKRYTSTNDNLSSNLGLNYTIISGLVIKANLGYNAFNVNEHSAIPSTAIDATTSTLPSSEFGNSTNKSWIIEPQIQYARNFFFGKFDFLIGSTFQEKSGRSSYQYGTNYNSDLLLNSIAAAGVITAKNDAALYHYNAFFGRINYNYEDKYIVNITGRRDGSSRFGPDKQWANFGAIGLVWIFTSESFLKDQIPFLSFGKLRGSYGTTGNDQIGDYKYLNLWTNTTNGYNGIPGLTPQSLYNPNYRWEVNKKLEAAIELGFLRDRILVNVDYYRNRSSNQLIRYSLPNQTGFSSVIKNFPGLVQNTGIELSVNTRNITTPSFNWTTAFNISIPKNKLISFPGLSTSSYANQYVEGKSLSVIRGFKYLGVDPQTGLYTFEDVNKDGQIYDGDYQYFGNTDPKFLGGLQNTITYKKIELSFFFQFTKQTGANYISQLASSSPGSIINQPSLILGRWRAPGDNSEIQKVGASFDSPANSTIAALSLSNGAYTDASFIKLKNVALSYSLPASILQPLKVSKCRLYLEMQNVFTLTNYKGADPEQQNFYALPPLRTIVAGLQLNF</sequence>
<dbReference type="Pfam" id="PF07660">
    <property type="entry name" value="STN"/>
    <property type="match status" value="1"/>
</dbReference>
<keyword evidence="6 7" id="KW-0998">Cell outer membrane</keyword>
<dbReference type="InterPro" id="IPR012910">
    <property type="entry name" value="Plug_dom"/>
</dbReference>
<dbReference type="InterPro" id="IPR039426">
    <property type="entry name" value="TonB-dep_rcpt-like"/>
</dbReference>
<dbReference type="InterPro" id="IPR037066">
    <property type="entry name" value="Plug_dom_sf"/>
</dbReference>
<dbReference type="Gene3D" id="2.60.40.1120">
    <property type="entry name" value="Carboxypeptidase-like, regulatory domain"/>
    <property type="match status" value="1"/>
</dbReference>
<keyword evidence="2 7" id="KW-0813">Transport</keyword>
<feature type="domain" description="Secretin/TonB short N-terminal" evidence="8">
    <location>
        <begin position="78"/>
        <end position="127"/>
    </location>
</feature>
<protein>
    <submittedName>
        <fullName evidence="9">TonB-linked outer membrane protein, SusC/RagA family</fullName>
    </submittedName>
</protein>
<evidence type="ECO:0000256" key="7">
    <source>
        <dbReference type="PROSITE-ProRule" id="PRU01360"/>
    </source>
</evidence>
<dbReference type="PROSITE" id="PS52016">
    <property type="entry name" value="TONB_DEPENDENT_REC_3"/>
    <property type="match status" value="1"/>
</dbReference>
<evidence type="ECO:0000256" key="4">
    <source>
        <dbReference type="ARBA" id="ARBA00022692"/>
    </source>
</evidence>
<evidence type="ECO:0000313" key="9">
    <source>
        <dbReference type="EMBL" id="SDF70679.1"/>
    </source>
</evidence>